<reference evidence="11" key="1">
    <citation type="submission" date="2020-04" db="EMBL/GenBank/DDBJ databases">
        <authorList>
            <person name="Neveu A P."/>
        </authorList>
    </citation>
    <scope>NUCLEOTIDE SEQUENCE</scope>
    <source>
        <tissue evidence="11">Whole embryo</tissue>
    </source>
</reference>
<dbReference type="PANTHER" id="PTHR11461:SF211">
    <property type="entry name" value="GH10112P-RELATED"/>
    <property type="match status" value="1"/>
</dbReference>
<dbReference type="EMBL" id="LR790125">
    <property type="protein sequence ID" value="CAB3265987.1"/>
    <property type="molecule type" value="mRNA"/>
</dbReference>
<dbReference type="InterPro" id="IPR000215">
    <property type="entry name" value="Serpin_fam"/>
</dbReference>
<protein>
    <submittedName>
        <fullName evidence="11">Leukocyte elastase inhibitor-like</fullName>
    </submittedName>
</protein>
<dbReference type="CDD" id="cd00172">
    <property type="entry name" value="serpin"/>
    <property type="match status" value="1"/>
</dbReference>
<feature type="domain" description="Serpin" evidence="10">
    <location>
        <begin position="37"/>
        <end position="464"/>
    </location>
</feature>
<feature type="signal peptide" evidence="9">
    <location>
        <begin position="1"/>
        <end position="19"/>
    </location>
</feature>
<dbReference type="SUPFAM" id="SSF56574">
    <property type="entry name" value="Serpins"/>
    <property type="match status" value="1"/>
</dbReference>
<dbReference type="Gene3D" id="3.30.497.10">
    <property type="entry name" value="Antithrombin, subunit I, domain 2"/>
    <property type="match status" value="2"/>
</dbReference>
<proteinExistence type="evidence at transcript level"/>
<keyword evidence="6" id="KW-0722">Serine protease inhibitor</keyword>
<evidence type="ECO:0000259" key="10">
    <source>
        <dbReference type="SMART" id="SM00093"/>
    </source>
</evidence>
<evidence type="ECO:0000256" key="1">
    <source>
        <dbReference type="ARBA" id="ARBA00004613"/>
    </source>
</evidence>
<dbReference type="GO" id="GO:0005615">
    <property type="term" value="C:extracellular space"/>
    <property type="evidence" value="ECO:0007669"/>
    <property type="project" value="InterPro"/>
</dbReference>
<evidence type="ECO:0000256" key="3">
    <source>
        <dbReference type="ARBA" id="ARBA00022525"/>
    </source>
</evidence>
<dbReference type="GO" id="GO:0004867">
    <property type="term" value="F:serine-type endopeptidase inhibitor activity"/>
    <property type="evidence" value="ECO:0007669"/>
    <property type="project" value="UniProtKB-KW"/>
</dbReference>
<feature type="chain" id="PRO_5026302429" evidence="9">
    <location>
        <begin position="20"/>
        <end position="474"/>
    </location>
</feature>
<dbReference type="Pfam" id="PF00079">
    <property type="entry name" value="Serpin"/>
    <property type="match status" value="2"/>
</dbReference>
<evidence type="ECO:0000256" key="5">
    <source>
        <dbReference type="ARBA" id="ARBA00022729"/>
    </source>
</evidence>
<evidence type="ECO:0000256" key="6">
    <source>
        <dbReference type="ARBA" id="ARBA00022900"/>
    </source>
</evidence>
<dbReference type="PANTHER" id="PTHR11461">
    <property type="entry name" value="SERINE PROTEASE INHIBITOR, SERPIN"/>
    <property type="match status" value="1"/>
</dbReference>
<comment type="similarity">
    <text evidence="2 8">Belongs to the serpin family.</text>
</comment>
<keyword evidence="4" id="KW-0646">Protease inhibitor</keyword>
<evidence type="ECO:0000256" key="9">
    <source>
        <dbReference type="SAM" id="SignalP"/>
    </source>
</evidence>
<sequence>MASTLFYVLCLFIVDVANTMDQDDIAKLSASNLQFSIDFYKTLIADPATENIMFSPVSITAAMAVVHLGAKGQTAKQIEEVFGFNRLEGKFHSTFGELHDQMFNKVQNSTKKISKDSSNLEDDKKQILSDSINVKKTLFDSTAENDTIESPFHQRFDPDKMIDIFEFFVSGDPPSITITSSNRVFANKHVEVLEDYQKALKVYGAQVDLLDFANNPQKSVESINNWISEATESEIPAMLTTDSLNRDTQLVIANALSFRADWHFRFSEENTKPKDFYVTQHKVVKTPFMFREGEFRYGFIEDISLQILELPYANKKYSMYVLLPENFDLKKVEANLNPDNLTRWISQISNTDVEVTIPKFILEESLDLVQVLPKLGVTDLFDGEKADLSGQAKTDIPLFVDQILTKTSFEMNERGSMVTSAVMVGMDYGIPFSYKQFLADHPFLWAIRHQQTGLVLFMGRIQRPDGDLTNHDEF</sequence>
<comment type="subcellular location">
    <subcellularLocation>
        <location evidence="1">Secreted</location>
    </subcellularLocation>
</comment>
<dbReference type="InterPro" id="IPR042185">
    <property type="entry name" value="Serpin_sf_2"/>
</dbReference>
<dbReference type="InterPro" id="IPR042178">
    <property type="entry name" value="Serpin_sf_1"/>
</dbReference>
<dbReference type="FunFam" id="2.30.39.10:FF:000030">
    <property type="entry name" value="Serpin 2"/>
    <property type="match status" value="1"/>
</dbReference>
<name>A0A6F9DRB1_9ASCI</name>
<gene>
    <name evidence="11" type="primary">Serpinb1-001</name>
</gene>
<accession>A0A6F9DRB1</accession>
<dbReference type="InterPro" id="IPR023796">
    <property type="entry name" value="Serpin_dom"/>
</dbReference>
<evidence type="ECO:0000256" key="8">
    <source>
        <dbReference type="RuleBase" id="RU000411"/>
    </source>
</evidence>
<organism evidence="11">
    <name type="scientific">Phallusia mammillata</name>
    <dbReference type="NCBI Taxonomy" id="59560"/>
    <lineage>
        <taxon>Eukaryota</taxon>
        <taxon>Metazoa</taxon>
        <taxon>Chordata</taxon>
        <taxon>Tunicata</taxon>
        <taxon>Ascidiacea</taxon>
        <taxon>Phlebobranchia</taxon>
        <taxon>Ascidiidae</taxon>
        <taxon>Phallusia</taxon>
    </lineage>
</organism>
<dbReference type="AlphaFoldDB" id="A0A6F9DRB1"/>
<keyword evidence="5 9" id="KW-0732">Signal</keyword>
<evidence type="ECO:0000256" key="7">
    <source>
        <dbReference type="ARBA" id="ARBA00023180"/>
    </source>
</evidence>
<dbReference type="InterPro" id="IPR036186">
    <property type="entry name" value="Serpin_sf"/>
</dbReference>
<evidence type="ECO:0000256" key="2">
    <source>
        <dbReference type="ARBA" id="ARBA00009500"/>
    </source>
</evidence>
<keyword evidence="3" id="KW-0964">Secreted</keyword>
<evidence type="ECO:0000313" key="11">
    <source>
        <dbReference type="EMBL" id="CAB3265987.1"/>
    </source>
</evidence>
<dbReference type="Gene3D" id="2.30.39.10">
    <property type="entry name" value="Alpha-1-antitrypsin, domain 1"/>
    <property type="match status" value="1"/>
</dbReference>
<dbReference type="SMART" id="SM00093">
    <property type="entry name" value="SERPIN"/>
    <property type="match status" value="1"/>
</dbReference>
<evidence type="ECO:0000256" key="4">
    <source>
        <dbReference type="ARBA" id="ARBA00022690"/>
    </source>
</evidence>
<keyword evidence="7" id="KW-0325">Glycoprotein</keyword>